<dbReference type="RefSeq" id="WP_285724292.1">
    <property type="nucleotide sequence ID" value="NZ_BSDD01000002.1"/>
</dbReference>
<evidence type="ECO:0000256" key="1">
    <source>
        <dbReference type="SAM" id="SignalP"/>
    </source>
</evidence>
<sequence length="229" mass="26131">MRALLIPILTLLAVTAGAQDLSFLERLPPDARAEAREIVGRADFVFETRTPPKHVRLATMEKLFDHPRVAAAMWRQCRFVPAFHAFIHPDGAWSIDDGRGLRGTMRLVYRRPGHRVYLVEGRAEKGRLKTPFAVGARMLTSYHYWEGKDGFETDLQTWTALDSALLGFMARPFRGYIKGRQDEFIAYINGNIATFGEFADLNPLDFYGPLRQDGDPVALREFETLFLRK</sequence>
<keyword evidence="3" id="KW-1185">Reference proteome</keyword>
<dbReference type="Proteomes" id="UP001165089">
    <property type="component" value="Unassembled WGS sequence"/>
</dbReference>
<evidence type="ECO:0000313" key="2">
    <source>
        <dbReference type="EMBL" id="GLH70012.1"/>
    </source>
</evidence>
<comment type="caution">
    <text evidence="2">The sequence shown here is derived from an EMBL/GenBank/DDBJ whole genome shotgun (WGS) entry which is preliminary data.</text>
</comment>
<proteinExistence type="predicted"/>
<organism evidence="2 3">
    <name type="scientific">Geothrix rubra</name>
    <dbReference type="NCBI Taxonomy" id="2927977"/>
    <lineage>
        <taxon>Bacteria</taxon>
        <taxon>Pseudomonadati</taxon>
        <taxon>Acidobacteriota</taxon>
        <taxon>Holophagae</taxon>
        <taxon>Holophagales</taxon>
        <taxon>Holophagaceae</taxon>
        <taxon>Geothrix</taxon>
    </lineage>
</organism>
<accession>A0ABQ5Q5H6</accession>
<feature type="chain" id="PRO_5046853353" evidence="1">
    <location>
        <begin position="19"/>
        <end position="229"/>
    </location>
</feature>
<name>A0ABQ5Q5H6_9BACT</name>
<gene>
    <name evidence="2" type="ORF">GETHPA_15450</name>
</gene>
<keyword evidence="1" id="KW-0732">Signal</keyword>
<reference evidence="2 3" key="1">
    <citation type="journal article" date="2023" name="Antonie Van Leeuwenhoek">
        <title>Mesoterricola silvestris gen. nov., sp. nov., Mesoterricola sediminis sp. nov., Geothrix oryzae sp. nov., Geothrix edaphica sp. nov., Geothrix rubra sp. nov., and Geothrix limicola sp. nov., six novel members of Acidobacteriota isolated from soils.</title>
        <authorList>
            <person name="Itoh H."/>
            <person name="Sugisawa Y."/>
            <person name="Mise K."/>
            <person name="Xu Z."/>
            <person name="Kuniyasu M."/>
            <person name="Ushijima N."/>
            <person name="Kawano K."/>
            <person name="Kobayashi E."/>
            <person name="Shiratori Y."/>
            <person name="Masuda Y."/>
            <person name="Senoo K."/>
        </authorList>
    </citation>
    <scope>NUCLEOTIDE SEQUENCE [LARGE SCALE GENOMIC DNA]</scope>
    <source>
        <strain evidence="2 3">Red803</strain>
    </source>
</reference>
<feature type="signal peptide" evidence="1">
    <location>
        <begin position="1"/>
        <end position="18"/>
    </location>
</feature>
<evidence type="ECO:0000313" key="3">
    <source>
        <dbReference type="Proteomes" id="UP001165089"/>
    </source>
</evidence>
<dbReference type="EMBL" id="BSDD01000002">
    <property type="protein sequence ID" value="GLH70012.1"/>
    <property type="molecule type" value="Genomic_DNA"/>
</dbReference>
<protein>
    <submittedName>
        <fullName evidence="2">Uncharacterized protein</fullName>
    </submittedName>
</protein>